<keyword evidence="3" id="KW-0378">Hydrolase</keyword>
<dbReference type="InterPro" id="IPR021835">
    <property type="entry name" value="DUF3427"/>
</dbReference>
<comment type="caution">
    <text evidence="3">The sequence shown here is derived from an EMBL/GenBank/DDBJ whole genome shotgun (WGS) entry which is preliminary data.</text>
</comment>
<dbReference type="SUPFAM" id="SSF56024">
    <property type="entry name" value="Phospholipase D/nuclease"/>
    <property type="match status" value="1"/>
</dbReference>
<proteinExistence type="predicted"/>
<dbReference type="InterPro" id="IPR014001">
    <property type="entry name" value="Helicase_ATP-bd"/>
</dbReference>
<dbReference type="Proteomes" id="UP001290582">
    <property type="component" value="Unassembled WGS sequence"/>
</dbReference>
<dbReference type="CDD" id="cd18799">
    <property type="entry name" value="SF2_C_EcoAI-like"/>
    <property type="match status" value="1"/>
</dbReference>
<keyword evidence="3" id="KW-0347">Helicase</keyword>
<dbReference type="Pfam" id="PF00271">
    <property type="entry name" value="Helicase_C"/>
    <property type="match status" value="1"/>
</dbReference>
<dbReference type="EC" id="3.6.4.-" evidence="3"/>
<dbReference type="Pfam" id="PF13091">
    <property type="entry name" value="PLDc_2"/>
    <property type="match status" value="1"/>
</dbReference>
<feature type="domain" description="Helicase ATP-binding" evidence="1">
    <location>
        <begin position="281"/>
        <end position="433"/>
    </location>
</feature>
<dbReference type="Pfam" id="PF11907">
    <property type="entry name" value="DUF3427"/>
    <property type="match status" value="1"/>
</dbReference>
<dbReference type="EC" id="3.1.4.4" evidence="3"/>
<dbReference type="InterPro" id="IPR058403">
    <property type="entry name" value="DUF8090"/>
</dbReference>
<dbReference type="GO" id="GO:0004386">
    <property type="term" value="F:helicase activity"/>
    <property type="evidence" value="ECO:0007669"/>
    <property type="project" value="UniProtKB-KW"/>
</dbReference>
<dbReference type="GO" id="GO:0005829">
    <property type="term" value="C:cytosol"/>
    <property type="evidence" value="ECO:0007669"/>
    <property type="project" value="TreeGrafter"/>
</dbReference>
<dbReference type="AlphaFoldDB" id="A0AAW9JVS8"/>
<dbReference type="CDD" id="cd09204">
    <property type="entry name" value="PLDc_N_DEXD_b2"/>
    <property type="match status" value="1"/>
</dbReference>
<dbReference type="PROSITE" id="PS51194">
    <property type="entry name" value="HELICASE_CTER"/>
    <property type="match status" value="1"/>
</dbReference>
<name>A0AAW9JVS8_9ENTE</name>
<dbReference type="PANTHER" id="PTHR47396">
    <property type="entry name" value="TYPE I RESTRICTION ENZYME ECOKI R PROTEIN"/>
    <property type="match status" value="1"/>
</dbReference>
<dbReference type="InterPro" id="IPR027417">
    <property type="entry name" value="P-loop_NTPase"/>
</dbReference>
<dbReference type="EMBL" id="JAXOGL010000014">
    <property type="protein sequence ID" value="MDZ5598319.1"/>
    <property type="molecule type" value="Genomic_DNA"/>
</dbReference>
<dbReference type="InterPro" id="IPR001650">
    <property type="entry name" value="Helicase_C-like"/>
</dbReference>
<dbReference type="GO" id="GO:0004630">
    <property type="term" value="F:phospholipase D activity"/>
    <property type="evidence" value="ECO:0007669"/>
    <property type="project" value="UniProtKB-EC"/>
</dbReference>
<organism evidence="3 4">
    <name type="scientific">Enterococcus cecorum</name>
    <dbReference type="NCBI Taxonomy" id="44008"/>
    <lineage>
        <taxon>Bacteria</taxon>
        <taxon>Bacillati</taxon>
        <taxon>Bacillota</taxon>
        <taxon>Bacilli</taxon>
        <taxon>Lactobacillales</taxon>
        <taxon>Enterococcaceae</taxon>
        <taxon>Enterococcus</taxon>
    </lineage>
</organism>
<evidence type="ECO:0000313" key="4">
    <source>
        <dbReference type="Proteomes" id="UP001290582"/>
    </source>
</evidence>
<dbReference type="PROSITE" id="PS51192">
    <property type="entry name" value="HELICASE_ATP_BIND_1"/>
    <property type="match status" value="1"/>
</dbReference>
<dbReference type="SMART" id="SM00490">
    <property type="entry name" value="HELICc"/>
    <property type="match status" value="1"/>
</dbReference>
<dbReference type="PANTHER" id="PTHR47396:SF1">
    <property type="entry name" value="ATP-DEPENDENT HELICASE IRC3-RELATED"/>
    <property type="match status" value="1"/>
</dbReference>
<gene>
    <name evidence="3" type="ORF">U1294_08825</name>
</gene>
<dbReference type="SUPFAM" id="SSF52540">
    <property type="entry name" value="P-loop containing nucleoside triphosphate hydrolases"/>
    <property type="match status" value="1"/>
</dbReference>
<dbReference type="CDD" id="cd18032">
    <property type="entry name" value="DEXHc_RE_I_III_res"/>
    <property type="match status" value="1"/>
</dbReference>
<feature type="domain" description="Helicase C-terminal" evidence="2">
    <location>
        <begin position="485"/>
        <end position="634"/>
    </location>
</feature>
<dbReference type="Pfam" id="PF26350">
    <property type="entry name" value="DUF8090"/>
    <property type="match status" value="1"/>
</dbReference>
<protein>
    <submittedName>
        <fullName evidence="3">DEAD/DEAH box helicase</fullName>
        <ecNumber evidence="3">3.1.4.4</ecNumber>
        <ecNumber evidence="3">3.6.4.-</ecNumber>
    </submittedName>
</protein>
<dbReference type="Gene3D" id="3.30.870.10">
    <property type="entry name" value="Endonuclease Chain A"/>
    <property type="match status" value="1"/>
</dbReference>
<dbReference type="SMART" id="SM00487">
    <property type="entry name" value="DEXDc"/>
    <property type="match status" value="1"/>
</dbReference>
<evidence type="ECO:0000259" key="2">
    <source>
        <dbReference type="PROSITE" id="PS51194"/>
    </source>
</evidence>
<dbReference type="InterPro" id="IPR050742">
    <property type="entry name" value="Helicase_Restrict-Modif_Enz"/>
</dbReference>
<dbReference type="Pfam" id="PF04851">
    <property type="entry name" value="ResIII"/>
    <property type="match status" value="1"/>
</dbReference>
<dbReference type="InterPro" id="IPR006935">
    <property type="entry name" value="Helicase/UvrB_N"/>
</dbReference>
<keyword evidence="3" id="KW-0067">ATP-binding</keyword>
<sequence>MLVLDDKSLEVMHKGLYHAFVQESETAGNLAFHPKFVSNNQRKFHKVLTEIEYELQNCDAFFISVAFITMSGITPLLQVFKELEQRGVPGRILTTDYLTFSEPRALKKLAELKNIEVRMYRTQNQSSGFHTKGYIFEKDNLYRMIIGSSNLTMNALTKNKEWNTKLISTKDGAVYKDLVDEFEALWSDNSQQYDEHLAKIYEENYQRQKAIQKQKIQQEFEAIWQDSHTVQYEQVADSYDTQYEIVQEQRDVTRQMAVPEMEMYKLQPNSMQSGFIDELKALIANGAKRALLISATGTGKTYASAFALRNIKYKRALFLVHREQIAKQAIASYKKVFGPTRTFGLLSGNHKADASVDYLFSTMQMMAKEEIRQQFPKDYFDVVVIDEAHRVGAGSYQRILDYFEPELLLGMTATPERTDNFDVFKAFDHNIAYEIRLKQALEEELLCPFHYFGISDIQVNNQLLDETKDFTRLSSSERINHIIEKIEYFGYSGDRVKGLIFCRSKEECQLLSAAFNQRGYRTDYLTGSDSQEKREKMISYLVDDQHIDYLDYIFTVDIFNEGVDIPEVNQVVLLRPTQSPIVFVQQLGRGLRKDKDKEYLVVLDFIGNYKNNYMIPIALSGDRSYNKDNIRKFISESDRTIPGASTIHFDEVSRKKIFESIDGANFDSIQLIKDAYKGLRQKLGRIPELMEFEKYGELDVMRILGNPKLGSYYRFLNNYESEYHFELSESSEQMLKFISRKFASGKRAHELLALQLLMQNQEQDIYPLWESEMASRYGITIDLKAKVNVANILTGRFITGGEKVTFKDCIFMDDASGEWLISDLFKQALTDEEFVHQLKAVIEFGLHRYEQNYQDRYQDTNFVLYKKYTYEDVCRLLNWQENSVAQNIGGYKFDKDTNTFPVFINYHKSEDIDATINYEDRFINENQLIAISKSGRNLSSNDVQNFINAEERGIKVDLFVRKNKDDKTSKEFYYLGRMKPTGFAEEFQMKDTNKTAVEIGWQLETQVREDIYDYIVER</sequence>
<dbReference type="Gene3D" id="3.40.50.300">
    <property type="entry name" value="P-loop containing nucleotide triphosphate hydrolases"/>
    <property type="match status" value="2"/>
</dbReference>
<keyword evidence="3" id="KW-0547">Nucleotide-binding</keyword>
<accession>A0AAW9JVS8</accession>
<evidence type="ECO:0000313" key="3">
    <source>
        <dbReference type="EMBL" id="MDZ5598319.1"/>
    </source>
</evidence>
<dbReference type="GO" id="GO:0003677">
    <property type="term" value="F:DNA binding"/>
    <property type="evidence" value="ECO:0007669"/>
    <property type="project" value="InterPro"/>
</dbReference>
<dbReference type="InterPro" id="IPR025202">
    <property type="entry name" value="PLD-like_dom"/>
</dbReference>
<reference evidence="3" key="1">
    <citation type="submission" date="2023-12" db="EMBL/GenBank/DDBJ databases">
        <title>Molecular genomic analyses of Enterococcus cecorum from sepsis oubreaks in broilers.</title>
        <authorList>
            <person name="Rhoads D."/>
            <person name="Alrubaye A."/>
        </authorList>
    </citation>
    <scope>NUCLEOTIDE SEQUENCE</scope>
    <source>
        <strain evidence="3">1755</strain>
    </source>
</reference>
<dbReference type="RefSeq" id="WP_322378689.1">
    <property type="nucleotide sequence ID" value="NZ_JAXOGH010000008.1"/>
</dbReference>
<dbReference type="GO" id="GO:0005524">
    <property type="term" value="F:ATP binding"/>
    <property type="evidence" value="ECO:0007669"/>
    <property type="project" value="InterPro"/>
</dbReference>
<evidence type="ECO:0000259" key="1">
    <source>
        <dbReference type="PROSITE" id="PS51192"/>
    </source>
</evidence>